<dbReference type="PANTHER" id="PTHR33993:SF14">
    <property type="entry name" value="GB|AAF24581.1"/>
    <property type="match status" value="1"/>
</dbReference>
<dbReference type="GO" id="GO:0016829">
    <property type="term" value="F:lyase activity"/>
    <property type="evidence" value="ECO:0007669"/>
    <property type="project" value="UniProtKB-KW"/>
</dbReference>
<evidence type="ECO:0000259" key="1">
    <source>
        <dbReference type="PROSITE" id="PS51819"/>
    </source>
</evidence>
<protein>
    <submittedName>
        <fullName evidence="2">Enzyme related to lactoylglutathione lyase</fullName>
    </submittedName>
</protein>
<dbReference type="Proteomes" id="UP001226577">
    <property type="component" value="Unassembled WGS sequence"/>
</dbReference>
<dbReference type="EMBL" id="JAUSRE010000010">
    <property type="protein sequence ID" value="MDP9888749.1"/>
    <property type="molecule type" value="Genomic_DNA"/>
</dbReference>
<reference evidence="2 3" key="1">
    <citation type="submission" date="2023-07" db="EMBL/GenBank/DDBJ databases">
        <title>Sorghum-associated microbial communities from plants grown in Nebraska, USA.</title>
        <authorList>
            <person name="Schachtman D."/>
        </authorList>
    </citation>
    <scope>NUCLEOTIDE SEQUENCE [LARGE SCALE GENOMIC DNA]</scope>
    <source>
        <strain evidence="2 3">CC222</strain>
    </source>
</reference>
<dbReference type="PROSITE" id="PS51819">
    <property type="entry name" value="VOC"/>
    <property type="match status" value="2"/>
</dbReference>
<dbReference type="RefSeq" id="WP_307308127.1">
    <property type="nucleotide sequence ID" value="NZ_JAUSRE010000010.1"/>
</dbReference>
<feature type="domain" description="VOC" evidence="1">
    <location>
        <begin position="141"/>
        <end position="258"/>
    </location>
</feature>
<feature type="domain" description="VOC" evidence="1">
    <location>
        <begin position="12"/>
        <end position="127"/>
    </location>
</feature>
<dbReference type="Pfam" id="PF00903">
    <property type="entry name" value="Glyoxalase"/>
    <property type="match status" value="2"/>
</dbReference>
<dbReference type="InterPro" id="IPR052164">
    <property type="entry name" value="Anthracycline_SecMetBiosynth"/>
</dbReference>
<sequence length="269" mass="28583">MPLRKEPWPEGTPNWVDAQVDDVKAAAAFYSTLFGWDIQDAGPEAGGYHMASLDGSVVAGIGPKPDNAGPMPSVWSTYIAVDDADTTAGKITAAGGSLMMPPFDVMDQGRMTVAFDATGAAFGLWQAKAHHGIARHGEPGSVTWNELHTRDYQRSRDFYSQVFGYTYTDLDGGDAFTYATIERGADGQTVGGISHDTSLGEGMPNYWLTWFAVADPDATIEQATGLGAGVLFPATDSPFGRMAVLRGPQGEVFGIIQPPANQPTDTNQA</sequence>
<dbReference type="InterPro" id="IPR029068">
    <property type="entry name" value="Glyas_Bleomycin-R_OHBP_Dase"/>
</dbReference>
<comment type="caution">
    <text evidence="2">The sequence shown here is derived from an EMBL/GenBank/DDBJ whole genome shotgun (WGS) entry which is preliminary data.</text>
</comment>
<organism evidence="2 3">
    <name type="scientific">Pseudarthrobacter enclensis</name>
    <dbReference type="NCBI Taxonomy" id="993070"/>
    <lineage>
        <taxon>Bacteria</taxon>
        <taxon>Bacillati</taxon>
        <taxon>Actinomycetota</taxon>
        <taxon>Actinomycetes</taxon>
        <taxon>Micrococcales</taxon>
        <taxon>Micrococcaceae</taxon>
        <taxon>Pseudarthrobacter</taxon>
    </lineage>
</organism>
<keyword evidence="3" id="KW-1185">Reference proteome</keyword>
<dbReference type="Gene3D" id="3.10.180.10">
    <property type="entry name" value="2,3-Dihydroxybiphenyl 1,2-Dioxygenase, domain 1"/>
    <property type="match status" value="2"/>
</dbReference>
<keyword evidence="2" id="KW-0456">Lyase</keyword>
<name>A0ABT9RWS1_9MICC</name>
<gene>
    <name evidence="2" type="ORF">J2X98_002342</name>
</gene>
<proteinExistence type="predicted"/>
<dbReference type="CDD" id="cd07247">
    <property type="entry name" value="SgaA_N_like"/>
    <property type="match status" value="2"/>
</dbReference>
<dbReference type="PANTHER" id="PTHR33993">
    <property type="entry name" value="GLYOXALASE-RELATED"/>
    <property type="match status" value="1"/>
</dbReference>
<dbReference type="SUPFAM" id="SSF54593">
    <property type="entry name" value="Glyoxalase/Bleomycin resistance protein/Dihydroxybiphenyl dioxygenase"/>
    <property type="match status" value="2"/>
</dbReference>
<accession>A0ABT9RWS1</accession>
<dbReference type="InterPro" id="IPR004360">
    <property type="entry name" value="Glyas_Fos-R_dOase_dom"/>
</dbReference>
<evidence type="ECO:0000313" key="3">
    <source>
        <dbReference type="Proteomes" id="UP001226577"/>
    </source>
</evidence>
<evidence type="ECO:0000313" key="2">
    <source>
        <dbReference type="EMBL" id="MDP9888749.1"/>
    </source>
</evidence>
<dbReference type="InterPro" id="IPR037523">
    <property type="entry name" value="VOC_core"/>
</dbReference>